<keyword evidence="2" id="KW-1185">Reference proteome</keyword>
<reference evidence="1 2" key="1">
    <citation type="submission" date="2019-04" db="EMBL/GenBank/DDBJ databases">
        <title>Lysinibacillus genome sequencing.</title>
        <authorList>
            <person name="Dunlap C."/>
        </authorList>
    </citation>
    <scope>NUCLEOTIDE SEQUENCE [LARGE SCALE GENOMIC DNA]</scope>
    <source>
        <strain evidence="1 2">CCTCC AB 2010389</strain>
    </source>
</reference>
<sequence length="58" mass="6932">MLEIIQYLHKKPNILDLLKENRISLLNVNELEQSLTVESFKHGEKKTFKDPHATFWRP</sequence>
<comment type="caution">
    <text evidence="1">The sequence shown here is derived from an EMBL/GenBank/DDBJ whole genome shotgun (WGS) entry which is preliminary data.</text>
</comment>
<evidence type="ECO:0000313" key="1">
    <source>
        <dbReference type="EMBL" id="TKI71612.1"/>
    </source>
</evidence>
<dbReference type="RefSeq" id="WP_107894574.1">
    <property type="nucleotide sequence ID" value="NZ_PYWM01000004.1"/>
</dbReference>
<proteinExistence type="predicted"/>
<protein>
    <submittedName>
        <fullName evidence="1">Competence pheromone ComX</fullName>
    </submittedName>
</protein>
<name>A0A4U2ZCZ1_9BACI</name>
<gene>
    <name evidence="1" type="ORF">FC756_04335</name>
</gene>
<evidence type="ECO:0000313" key="2">
    <source>
        <dbReference type="Proteomes" id="UP000308744"/>
    </source>
</evidence>
<organism evidence="1 2">
    <name type="scientific">Lysinibacillus mangiferihumi</name>
    <dbReference type="NCBI Taxonomy" id="1130819"/>
    <lineage>
        <taxon>Bacteria</taxon>
        <taxon>Bacillati</taxon>
        <taxon>Bacillota</taxon>
        <taxon>Bacilli</taxon>
        <taxon>Bacillales</taxon>
        <taxon>Bacillaceae</taxon>
        <taxon>Lysinibacillus</taxon>
    </lineage>
</organism>
<dbReference type="EMBL" id="SZPU01000015">
    <property type="protein sequence ID" value="TKI71612.1"/>
    <property type="molecule type" value="Genomic_DNA"/>
</dbReference>
<dbReference type="Proteomes" id="UP000308744">
    <property type="component" value="Unassembled WGS sequence"/>
</dbReference>
<accession>A0A4U2ZCZ1</accession>
<dbReference type="AlphaFoldDB" id="A0A4U2ZCZ1"/>